<dbReference type="InterPro" id="IPR019819">
    <property type="entry name" value="Carboxylesterase_B_CS"/>
</dbReference>
<keyword evidence="6" id="KW-0175">Coiled coil</keyword>
<dbReference type="EC" id="3.1.1.-" evidence="5"/>
<dbReference type="AlphaFoldDB" id="A0A979FN94"/>
<dbReference type="OrthoDB" id="3200163at2759"/>
<feature type="transmembrane region" description="Helical" evidence="8">
    <location>
        <begin position="471"/>
        <end position="492"/>
    </location>
</feature>
<name>A0A979FN94_HYAAZ</name>
<gene>
    <name evidence="11" type="primary">LOC108668005</name>
</gene>
<keyword evidence="10" id="KW-1185">Reference proteome</keyword>
<dbReference type="GeneID" id="108668005"/>
<evidence type="ECO:0000256" key="5">
    <source>
        <dbReference type="RuleBase" id="RU361235"/>
    </source>
</evidence>
<keyword evidence="8" id="KW-1133">Transmembrane helix</keyword>
<dbReference type="InterPro" id="IPR019826">
    <property type="entry name" value="Carboxylesterase_B_AS"/>
</dbReference>
<keyword evidence="8" id="KW-0472">Membrane</keyword>
<feature type="domain" description="Carboxylesterase type B" evidence="9">
    <location>
        <begin position="216"/>
        <end position="284"/>
    </location>
</feature>
<dbReference type="Proteomes" id="UP000694843">
    <property type="component" value="Unplaced"/>
</dbReference>
<keyword evidence="4" id="KW-0325">Glycoprotein</keyword>
<keyword evidence="2" id="KW-0719">Serine esterase</keyword>
<dbReference type="InterPro" id="IPR002018">
    <property type="entry name" value="CarbesteraseB"/>
</dbReference>
<organism evidence="10 11">
    <name type="scientific">Hyalella azteca</name>
    <name type="common">Amphipod</name>
    <dbReference type="NCBI Taxonomy" id="294128"/>
    <lineage>
        <taxon>Eukaryota</taxon>
        <taxon>Metazoa</taxon>
        <taxon>Ecdysozoa</taxon>
        <taxon>Arthropoda</taxon>
        <taxon>Crustacea</taxon>
        <taxon>Multicrustacea</taxon>
        <taxon>Malacostraca</taxon>
        <taxon>Eumalacostraca</taxon>
        <taxon>Peracarida</taxon>
        <taxon>Amphipoda</taxon>
        <taxon>Senticaudata</taxon>
        <taxon>Talitrida</taxon>
        <taxon>Talitroidea</taxon>
        <taxon>Hyalellidae</taxon>
        <taxon>Hyalella</taxon>
    </lineage>
</organism>
<evidence type="ECO:0000256" key="1">
    <source>
        <dbReference type="ARBA" id="ARBA00005964"/>
    </source>
</evidence>
<feature type="coiled-coil region" evidence="6">
    <location>
        <begin position="4"/>
        <end position="52"/>
    </location>
</feature>
<feature type="domain" description="Carboxylesterase type B" evidence="9">
    <location>
        <begin position="92"/>
        <end position="186"/>
    </location>
</feature>
<evidence type="ECO:0000313" key="11">
    <source>
        <dbReference type="RefSeq" id="XP_047737664.1"/>
    </source>
</evidence>
<evidence type="ECO:0000313" key="10">
    <source>
        <dbReference type="Proteomes" id="UP000694843"/>
    </source>
</evidence>
<dbReference type="InterPro" id="IPR029058">
    <property type="entry name" value="AB_hydrolase_fold"/>
</dbReference>
<evidence type="ECO:0000256" key="2">
    <source>
        <dbReference type="ARBA" id="ARBA00022487"/>
    </source>
</evidence>
<feature type="region of interest" description="Disordered" evidence="7">
    <location>
        <begin position="506"/>
        <end position="528"/>
    </location>
</feature>
<protein>
    <recommendedName>
        <fullName evidence="5">Carboxylic ester hydrolase</fullName>
        <ecNumber evidence="5">3.1.1.-</ecNumber>
    </recommendedName>
</protein>
<evidence type="ECO:0000256" key="6">
    <source>
        <dbReference type="SAM" id="Coils"/>
    </source>
</evidence>
<dbReference type="PANTHER" id="PTHR11559">
    <property type="entry name" value="CARBOXYLESTERASE"/>
    <property type="match status" value="1"/>
</dbReference>
<evidence type="ECO:0000256" key="3">
    <source>
        <dbReference type="ARBA" id="ARBA00022801"/>
    </source>
</evidence>
<evidence type="ECO:0000259" key="9">
    <source>
        <dbReference type="Pfam" id="PF00135"/>
    </source>
</evidence>
<dbReference type="KEGG" id="hazt:108668005"/>
<reference evidence="11" key="1">
    <citation type="submission" date="2025-08" db="UniProtKB">
        <authorList>
            <consortium name="RefSeq"/>
        </authorList>
    </citation>
    <scope>IDENTIFICATION</scope>
    <source>
        <tissue evidence="11">Whole organism</tissue>
    </source>
</reference>
<feature type="compositionally biased region" description="Polar residues" evidence="7">
    <location>
        <begin position="511"/>
        <end position="521"/>
    </location>
</feature>
<evidence type="ECO:0000256" key="8">
    <source>
        <dbReference type="SAM" id="Phobius"/>
    </source>
</evidence>
<evidence type="ECO:0000256" key="4">
    <source>
        <dbReference type="ARBA" id="ARBA00023180"/>
    </source>
</evidence>
<dbReference type="InterPro" id="IPR050309">
    <property type="entry name" value="Type-B_Carboxylest/Lipase"/>
</dbReference>
<comment type="similarity">
    <text evidence="1 5">Belongs to the type-B carboxylesterase/lipase family.</text>
</comment>
<sequence length="528" mass="58758">MAEMLQLMAEMLQLMAEMLQLMAEMLQLMAEMLQLMAEMLQLMAEMLQLMAEMLQLMDILGSKRFSESGDLSGLGVQRRAASGRQLEPRAIQVRTELGVVTGTLEFSSQPTTPPSYGRRYYSFRGLPYVKAPVGELRWAAPQPLEGGWPGGAVDGRRHKAFCPQYDHDQKKVVGEEDCLFLNVYTPFLPGVNITFGCVYTTAKNTRFKTTSKICIRLGVLGFLSDGTRKLPGNYGALDQVAALKWVQRHISSFGGDARQVTLGGFSAGASFVHLHLLSPLSKDVYLRDDPFLPAPVSELMARPPASPVPVLGGSTRDEGILFALTTILFARNPGSASQVHDEATVYLLGSLWPNITSTHEISHVLHSYYYSPTAKDNLDELLLQMTEVTRLIYLMTHHDPASPSFAFPLGSSLPPWTPLRPGEPLTFYRLSLTPGMVTQPFRHKERNLWQQTLPKLETMSYQLDEAFSWQVATWVLTVLCLLLLLALLVLLIGKILGRRRKQYPAGAATLRSRQPRTSTYGTPGERPE</sequence>
<dbReference type="Pfam" id="PF00135">
    <property type="entry name" value="COesterase"/>
    <property type="match status" value="2"/>
</dbReference>
<dbReference type="Gene3D" id="3.40.50.1820">
    <property type="entry name" value="alpha/beta hydrolase"/>
    <property type="match status" value="2"/>
</dbReference>
<accession>A0A979FN94</accession>
<dbReference type="PROSITE" id="PS00941">
    <property type="entry name" value="CARBOXYLESTERASE_B_2"/>
    <property type="match status" value="1"/>
</dbReference>
<dbReference type="PROSITE" id="PS00122">
    <property type="entry name" value="CARBOXYLESTERASE_B_1"/>
    <property type="match status" value="1"/>
</dbReference>
<keyword evidence="3 5" id="KW-0378">Hydrolase</keyword>
<keyword evidence="8" id="KW-0812">Transmembrane</keyword>
<dbReference type="RefSeq" id="XP_047737664.1">
    <property type="nucleotide sequence ID" value="XM_047881708.1"/>
</dbReference>
<dbReference type="SUPFAM" id="SSF53474">
    <property type="entry name" value="alpha/beta-Hydrolases"/>
    <property type="match status" value="1"/>
</dbReference>
<proteinExistence type="inferred from homology"/>
<dbReference type="GO" id="GO:0052689">
    <property type="term" value="F:carboxylic ester hydrolase activity"/>
    <property type="evidence" value="ECO:0007669"/>
    <property type="project" value="UniProtKB-KW"/>
</dbReference>
<evidence type="ECO:0000256" key="7">
    <source>
        <dbReference type="SAM" id="MobiDB-lite"/>
    </source>
</evidence>